<dbReference type="Pfam" id="PF03061">
    <property type="entry name" value="4HBT"/>
    <property type="match status" value="1"/>
</dbReference>
<proteinExistence type="predicted"/>
<dbReference type="SUPFAM" id="SSF54637">
    <property type="entry name" value="Thioesterase/thiol ester dehydrase-isomerase"/>
    <property type="match status" value="1"/>
</dbReference>
<name>A0ABV1K104_9PSEU</name>
<dbReference type="InterPro" id="IPR029069">
    <property type="entry name" value="HotDog_dom_sf"/>
</dbReference>
<evidence type="ECO:0000313" key="3">
    <source>
        <dbReference type="EMBL" id="MEQ3541894.1"/>
    </source>
</evidence>
<evidence type="ECO:0000313" key="4">
    <source>
        <dbReference type="Proteomes" id="UP001464923"/>
    </source>
</evidence>
<dbReference type="Proteomes" id="UP001464923">
    <property type="component" value="Unassembled WGS sequence"/>
</dbReference>
<protein>
    <submittedName>
        <fullName evidence="3">PaaI family thioesterase</fullName>
        <ecNumber evidence="3">3.1.2.-</ecNumber>
    </submittedName>
</protein>
<dbReference type="RefSeq" id="WP_345640609.1">
    <property type="nucleotide sequence ID" value="NZ_BAABLY010000003.1"/>
</dbReference>
<evidence type="ECO:0000256" key="1">
    <source>
        <dbReference type="ARBA" id="ARBA00022801"/>
    </source>
</evidence>
<sequence>MTNVDERAHEIERAEQYRALVEYGVTAGIGVGHSLGITLEAIGAGRAVWTMQPSTRAADAHYSVAGGVLATLMEAAMGSAVHAALPPRTTFTAAGLSIALVGKLRVDDPEVCCEAHVVHCGSRTATADARVMTADGRLVAHGGASFLVFPVPQG</sequence>
<keyword evidence="4" id="KW-1185">Reference proteome</keyword>
<dbReference type="InterPro" id="IPR003736">
    <property type="entry name" value="PAAI_dom"/>
</dbReference>
<feature type="domain" description="Thioesterase" evidence="2">
    <location>
        <begin position="64"/>
        <end position="140"/>
    </location>
</feature>
<comment type="caution">
    <text evidence="3">The sequence shown here is derived from an EMBL/GenBank/DDBJ whole genome shotgun (WGS) entry which is preliminary data.</text>
</comment>
<reference evidence="3 4" key="1">
    <citation type="submission" date="2024-03" db="EMBL/GenBank/DDBJ databases">
        <title>Draft genome sequence of Pseudonocardia tropica JCM 19149.</title>
        <authorList>
            <person name="Butdee W."/>
            <person name="Duangmal K."/>
        </authorList>
    </citation>
    <scope>NUCLEOTIDE SEQUENCE [LARGE SCALE GENOMIC DNA]</scope>
    <source>
        <strain evidence="3 4">JCM 19149</strain>
    </source>
</reference>
<accession>A0ABV1K104</accession>
<dbReference type="NCBIfam" id="TIGR00369">
    <property type="entry name" value="unchar_dom_1"/>
    <property type="match status" value="1"/>
</dbReference>
<gene>
    <name evidence="3" type="ORF">WHI96_24075</name>
</gene>
<dbReference type="InterPro" id="IPR006683">
    <property type="entry name" value="Thioestr_dom"/>
</dbReference>
<keyword evidence="1 3" id="KW-0378">Hydrolase</keyword>
<dbReference type="EMBL" id="JBEDNP010000019">
    <property type="protein sequence ID" value="MEQ3541894.1"/>
    <property type="molecule type" value="Genomic_DNA"/>
</dbReference>
<dbReference type="Gene3D" id="3.10.129.10">
    <property type="entry name" value="Hotdog Thioesterase"/>
    <property type="match status" value="1"/>
</dbReference>
<dbReference type="CDD" id="cd03443">
    <property type="entry name" value="PaaI_thioesterase"/>
    <property type="match status" value="1"/>
</dbReference>
<organism evidence="3 4">
    <name type="scientific">Pseudonocardia tropica</name>
    <dbReference type="NCBI Taxonomy" id="681289"/>
    <lineage>
        <taxon>Bacteria</taxon>
        <taxon>Bacillati</taxon>
        <taxon>Actinomycetota</taxon>
        <taxon>Actinomycetes</taxon>
        <taxon>Pseudonocardiales</taxon>
        <taxon>Pseudonocardiaceae</taxon>
        <taxon>Pseudonocardia</taxon>
    </lineage>
</organism>
<dbReference type="EC" id="3.1.2.-" evidence="3"/>
<dbReference type="GO" id="GO:0016787">
    <property type="term" value="F:hydrolase activity"/>
    <property type="evidence" value="ECO:0007669"/>
    <property type="project" value="UniProtKB-KW"/>
</dbReference>
<evidence type="ECO:0000259" key="2">
    <source>
        <dbReference type="Pfam" id="PF03061"/>
    </source>
</evidence>